<dbReference type="SUPFAM" id="SSF58104">
    <property type="entry name" value="Methyl-accepting chemotaxis protein (MCP) signaling domain"/>
    <property type="match status" value="1"/>
</dbReference>
<dbReference type="PROSITE" id="PS50111">
    <property type="entry name" value="CHEMOTAXIS_TRANSDUC_2"/>
    <property type="match status" value="1"/>
</dbReference>
<dbReference type="InterPro" id="IPR051310">
    <property type="entry name" value="MCP_chemotaxis"/>
</dbReference>
<dbReference type="CDD" id="cd11386">
    <property type="entry name" value="MCP_signal"/>
    <property type="match status" value="1"/>
</dbReference>
<dbReference type="InterPro" id="IPR004089">
    <property type="entry name" value="MCPsignal_dom"/>
</dbReference>
<dbReference type="PANTHER" id="PTHR43531">
    <property type="entry name" value="PROTEIN ICFG"/>
    <property type="match status" value="1"/>
</dbReference>
<evidence type="ECO:0000256" key="4">
    <source>
        <dbReference type="SAM" id="Phobius"/>
    </source>
</evidence>
<dbReference type="SMART" id="SM00304">
    <property type="entry name" value="HAMP"/>
    <property type="match status" value="1"/>
</dbReference>
<protein>
    <submittedName>
        <fullName evidence="7">Methyl-accepting chemotaxis protein</fullName>
    </submittedName>
</protein>
<dbReference type="Proteomes" id="UP001238603">
    <property type="component" value="Unassembled WGS sequence"/>
</dbReference>
<dbReference type="Gene3D" id="1.10.287.950">
    <property type="entry name" value="Methyl-accepting chemotaxis protein"/>
    <property type="match status" value="1"/>
</dbReference>
<name>A0ABT7LMU3_9BURK</name>
<keyword evidence="1" id="KW-0488">Methylation</keyword>
<comment type="caution">
    <text evidence="7">The sequence shown here is derived from an EMBL/GenBank/DDBJ whole genome shotgun (WGS) entry which is preliminary data.</text>
</comment>
<evidence type="ECO:0000256" key="1">
    <source>
        <dbReference type="ARBA" id="ARBA00022481"/>
    </source>
</evidence>
<keyword evidence="4" id="KW-0472">Membrane</keyword>
<evidence type="ECO:0000313" key="7">
    <source>
        <dbReference type="EMBL" id="MDL5034193.1"/>
    </source>
</evidence>
<evidence type="ECO:0000259" key="5">
    <source>
        <dbReference type="PROSITE" id="PS50111"/>
    </source>
</evidence>
<proteinExistence type="inferred from homology"/>
<dbReference type="SMART" id="SM00283">
    <property type="entry name" value="MA"/>
    <property type="match status" value="1"/>
</dbReference>
<sequence length="526" mass="54853">MRLGPKLMLAPLVAIAVVMAAAVSTAWMLRSQAAEARGQFSHVVHVFKGLSAQQQRLGTVHARTYRTFTLIASLDEAQVKAARADLAQQMASIRQALQGLAGADAAQDGAAGDADDAALRKLIADSGAVIEAYVKQADAAIDMASVDPNMGVAAMQNADASYEKLAAQIASLVGQIETDSTELAAHAQLAERRTFLFASVVGLAAALGAALAVMRLRRRVVGDLLRAQALAQAVAAGDLRQSITSDQDDEVGDLMRSLADMRSRLLTLVDELKHSADRIQVSSTEFASGNQDLSSRTEVAASNLQQTASSMEQVNGNVRQTADAARQAEQLATSATDVAQRGSEVVVQVVETMNGINSASNRIADIIGVIDGIAFQTNILALNAAVEAARAGEQGRGFAVVAGEVRALAQRSAQAAREIKTLIGASVEQVESGTRLVGDAGRTMTEIVTSVRQVSDMIIRITAATAEQSDGIGKISESVTLLDHMTQQNAALVEQSAAAAESLQDQAQRLAGMVGSFRTVGQAGGA</sequence>
<dbReference type="EMBL" id="JASVDS010000007">
    <property type="protein sequence ID" value="MDL5034193.1"/>
    <property type="molecule type" value="Genomic_DNA"/>
</dbReference>
<dbReference type="Pfam" id="PF00015">
    <property type="entry name" value="MCPsignal"/>
    <property type="match status" value="1"/>
</dbReference>
<keyword evidence="4" id="KW-0812">Transmembrane</keyword>
<accession>A0ABT7LMU3</accession>
<reference evidence="7 8" key="1">
    <citation type="submission" date="2023-06" db="EMBL/GenBank/DDBJ databases">
        <title>Pelomonas sp. APW6 16S ribosomal RNA gene genome sequencing and assembly.</title>
        <authorList>
            <person name="Woo H."/>
        </authorList>
    </citation>
    <scope>NUCLEOTIDE SEQUENCE [LARGE SCALE GENOMIC DNA]</scope>
    <source>
        <strain evidence="7 8">APW6</strain>
    </source>
</reference>
<feature type="transmembrane region" description="Helical" evidence="4">
    <location>
        <begin position="195"/>
        <end position="216"/>
    </location>
</feature>
<comment type="similarity">
    <text evidence="2">Belongs to the methyl-accepting chemotaxis (MCP) protein family.</text>
</comment>
<feature type="domain" description="HAMP" evidence="6">
    <location>
        <begin position="218"/>
        <end position="270"/>
    </location>
</feature>
<dbReference type="InterPro" id="IPR003660">
    <property type="entry name" value="HAMP_dom"/>
</dbReference>
<dbReference type="PROSITE" id="PS50885">
    <property type="entry name" value="HAMP"/>
    <property type="match status" value="1"/>
</dbReference>
<evidence type="ECO:0000256" key="2">
    <source>
        <dbReference type="ARBA" id="ARBA00029447"/>
    </source>
</evidence>
<keyword evidence="4" id="KW-1133">Transmembrane helix</keyword>
<evidence type="ECO:0000259" key="6">
    <source>
        <dbReference type="PROSITE" id="PS50885"/>
    </source>
</evidence>
<dbReference type="PANTHER" id="PTHR43531:SF14">
    <property type="entry name" value="METHYL-ACCEPTING CHEMOTAXIS PROTEIN I-RELATED"/>
    <property type="match status" value="1"/>
</dbReference>
<dbReference type="Pfam" id="PF00672">
    <property type="entry name" value="HAMP"/>
    <property type="match status" value="1"/>
</dbReference>
<organism evidence="7 8">
    <name type="scientific">Roseateles subflavus</name>
    <dbReference type="NCBI Taxonomy" id="3053353"/>
    <lineage>
        <taxon>Bacteria</taxon>
        <taxon>Pseudomonadati</taxon>
        <taxon>Pseudomonadota</taxon>
        <taxon>Betaproteobacteria</taxon>
        <taxon>Burkholderiales</taxon>
        <taxon>Sphaerotilaceae</taxon>
        <taxon>Roseateles</taxon>
    </lineage>
</organism>
<evidence type="ECO:0000313" key="8">
    <source>
        <dbReference type="Proteomes" id="UP001238603"/>
    </source>
</evidence>
<dbReference type="RefSeq" id="WP_285984267.1">
    <property type="nucleotide sequence ID" value="NZ_JASVDS010000007.1"/>
</dbReference>
<feature type="domain" description="Methyl-accepting transducer" evidence="5">
    <location>
        <begin position="275"/>
        <end position="504"/>
    </location>
</feature>
<keyword evidence="3" id="KW-0807">Transducer</keyword>
<keyword evidence="8" id="KW-1185">Reference proteome</keyword>
<gene>
    <name evidence="7" type="ORF">QRD43_19995</name>
</gene>
<evidence type="ECO:0000256" key="3">
    <source>
        <dbReference type="PROSITE-ProRule" id="PRU00284"/>
    </source>
</evidence>